<keyword evidence="1" id="KW-0472">Membrane</keyword>
<dbReference type="GeneID" id="58977788"/>
<dbReference type="InterPro" id="IPR004365">
    <property type="entry name" value="NA-bd_OB_tRNA"/>
</dbReference>
<dbReference type="Proteomes" id="UP001065373">
    <property type="component" value="Chromosome"/>
</dbReference>
<dbReference type="EMBL" id="JAXUHJ010000010">
    <property type="protein sequence ID" value="MEJ8543184.1"/>
    <property type="molecule type" value="Genomic_DNA"/>
</dbReference>
<evidence type="ECO:0000256" key="1">
    <source>
        <dbReference type="SAM" id="Phobius"/>
    </source>
</evidence>
<dbReference type="GO" id="GO:0008855">
    <property type="term" value="F:exodeoxyribonuclease VII activity"/>
    <property type="evidence" value="ECO:0007669"/>
    <property type="project" value="UniProtKB-EC"/>
</dbReference>
<dbReference type="EC" id="3.1.11.6" evidence="4"/>
<evidence type="ECO:0000313" key="5">
    <source>
        <dbReference type="Proteomes" id="UP001369247"/>
    </source>
</evidence>
<dbReference type="GeneID" id="75105728"/>
<evidence type="ECO:0000259" key="2">
    <source>
        <dbReference type="Pfam" id="PF01336"/>
    </source>
</evidence>
<dbReference type="SMR" id="A0A9E7RUS0"/>
<keyword evidence="5" id="KW-1185">Reference proteome</keyword>
<dbReference type="GO" id="GO:0003676">
    <property type="term" value="F:nucleic acid binding"/>
    <property type="evidence" value="ECO:0007669"/>
    <property type="project" value="InterPro"/>
</dbReference>
<feature type="transmembrane region" description="Helical" evidence="1">
    <location>
        <begin position="6"/>
        <end position="28"/>
    </location>
</feature>
<dbReference type="AlphaFoldDB" id="A0A9E7RUS0"/>
<dbReference type="SUPFAM" id="SSF50249">
    <property type="entry name" value="Nucleic acid-binding proteins"/>
    <property type="match status" value="1"/>
</dbReference>
<keyword evidence="1" id="KW-0812">Transmembrane</keyword>
<reference evidence="3 5" key="2">
    <citation type="submission" date="2023-12" db="EMBL/GenBank/DDBJ databases">
        <title>Phenotypic and Genomic Characterization of Methanothermobacter wolfeii Strain BSEL, a CO2-Capturing Archaeon with Minimal Nutrient Requirements.</title>
        <authorList>
            <person name="Ale Enriquez F."/>
            <person name="Ahring B.K."/>
        </authorList>
    </citation>
    <scope>NUCLEOTIDE SEQUENCE [LARGE SCALE GENOMIC DNA]</scope>
    <source>
        <strain evidence="3 5">BSEL-1</strain>
    </source>
</reference>
<dbReference type="EMBL" id="CP104550">
    <property type="protein sequence ID" value="UXH32574.1"/>
    <property type="molecule type" value="Genomic_DNA"/>
</dbReference>
<dbReference type="Gene3D" id="2.40.50.140">
    <property type="entry name" value="Nucleic acid-binding proteins"/>
    <property type="match status" value="1"/>
</dbReference>
<dbReference type="InterPro" id="IPR012340">
    <property type="entry name" value="NA-bd_OB-fold"/>
</dbReference>
<name>A0A9E7RUS0_METWO</name>
<feature type="domain" description="OB" evidence="2">
    <location>
        <begin position="47"/>
        <end position="122"/>
    </location>
</feature>
<evidence type="ECO:0000313" key="3">
    <source>
        <dbReference type="EMBL" id="MEJ8543184.1"/>
    </source>
</evidence>
<proteinExistence type="predicted"/>
<sequence length="133" mass="14532">MDDRKLMILSLIMGLAGFTGMIISAGTVMPSKVKVSMIDRGMMDREVTLDGILLEVRRSENSETFFLKISDGTGTINAVIFESAANEIRKNGLNLSILVGNRVRITGRVTYYRGAPEIVIDEPSGIKVLQNPA</sequence>
<keyword evidence="4" id="KW-0378">Hydrolase</keyword>
<reference evidence="4" key="1">
    <citation type="submission" date="2022-09" db="EMBL/GenBank/DDBJ databases">
        <title>Characterization of three MwoI isoschizomers from sequenced genome and metagenomes.</title>
        <authorList>
            <person name="Fomenkov A."/>
            <person name="Xu S.Y."/>
            <person name="Roberts R.J."/>
        </authorList>
    </citation>
    <scope>NUCLEOTIDE SEQUENCE</scope>
    <source>
        <strain evidence="4">DSM 2970</strain>
    </source>
</reference>
<organism evidence="4">
    <name type="scientific">Methanothermobacter wolfeii</name>
    <name type="common">Methanobacterium wolfei</name>
    <dbReference type="NCBI Taxonomy" id="145261"/>
    <lineage>
        <taxon>Archaea</taxon>
        <taxon>Methanobacteriati</taxon>
        <taxon>Methanobacteriota</taxon>
        <taxon>Methanomada group</taxon>
        <taxon>Methanobacteria</taxon>
        <taxon>Methanobacteriales</taxon>
        <taxon>Methanobacteriaceae</taxon>
        <taxon>Methanothermobacter</taxon>
    </lineage>
</organism>
<dbReference type="Pfam" id="PF01336">
    <property type="entry name" value="tRNA_anti-codon"/>
    <property type="match status" value="1"/>
</dbReference>
<gene>
    <name evidence="4" type="ORF">N5910_00710</name>
    <name evidence="3" type="ORF">U2150_06750</name>
</gene>
<evidence type="ECO:0000313" key="4">
    <source>
        <dbReference type="EMBL" id="UXH32574.1"/>
    </source>
</evidence>
<protein>
    <submittedName>
        <fullName evidence="4">Exodeoxyribonuclease VII large subunit</fullName>
        <ecNumber evidence="4">3.1.11.6</ecNumber>
    </submittedName>
</protein>
<accession>A0A9E7RUS0</accession>
<dbReference type="KEGG" id="mwo:MWSIV6_0126"/>
<keyword evidence="1" id="KW-1133">Transmembrane helix</keyword>
<dbReference type="Proteomes" id="UP001369247">
    <property type="component" value="Unassembled WGS sequence"/>
</dbReference>
<dbReference type="RefSeq" id="WP_074358301.1">
    <property type="nucleotide sequence ID" value="NZ_CP104550.1"/>
</dbReference>